<evidence type="ECO:0000313" key="1">
    <source>
        <dbReference type="EMBL" id="TSD57508.1"/>
    </source>
</evidence>
<gene>
    <name evidence="1" type="ORF">FNM00_16045</name>
</gene>
<evidence type="ECO:0000313" key="2">
    <source>
        <dbReference type="Proteomes" id="UP000316988"/>
    </source>
</evidence>
<dbReference type="RefSeq" id="WP_143914554.1">
    <property type="nucleotide sequence ID" value="NZ_VLNT01000019.1"/>
</dbReference>
<dbReference type="SUPFAM" id="SSF143100">
    <property type="entry name" value="TTHA1013/TTHA0281-like"/>
    <property type="match status" value="1"/>
</dbReference>
<comment type="caution">
    <text evidence="1">The sequence shown here is derived from an EMBL/GenBank/DDBJ whole genome shotgun (WGS) entry which is preliminary data.</text>
</comment>
<dbReference type="OrthoDB" id="5772641at2"/>
<dbReference type="AlphaFoldDB" id="A0A554RTS4"/>
<sequence length="122" mass="13245">MEVTARATRVGEWWAIEIPEVPGAFTQARRLGQIPGMVRDAVSLLCDVRPDDVDVRLSPVTDYDSKVAEALEAKRAAEAAQERASTAMRAAAWALVHEGHLTVRDAGQVLGLTPQRVSQLAK</sequence>
<keyword evidence="2" id="KW-1185">Reference proteome</keyword>
<dbReference type="InterPro" id="IPR035069">
    <property type="entry name" value="TTHA1013/TTHA0281-like"/>
</dbReference>
<name>A0A554RTS4_9ACTN</name>
<protein>
    <submittedName>
        <fullName evidence="1">Uncharacterized protein</fullName>
    </submittedName>
</protein>
<reference evidence="1 2" key="1">
    <citation type="submission" date="2019-07" db="EMBL/GenBank/DDBJ databases">
        <authorList>
            <person name="Zhao L.H."/>
        </authorList>
    </citation>
    <scope>NUCLEOTIDE SEQUENCE [LARGE SCALE GENOMIC DNA]</scope>
    <source>
        <strain evidence="1 2">Co35</strain>
    </source>
</reference>
<dbReference type="EMBL" id="VLNT01000019">
    <property type="protein sequence ID" value="TSD57508.1"/>
    <property type="molecule type" value="Genomic_DNA"/>
</dbReference>
<dbReference type="Proteomes" id="UP000316988">
    <property type="component" value="Unassembled WGS sequence"/>
</dbReference>
<proteinExistence type="predicted"/>
<organism evidence="1 2">
    <name type="scientific">Aeromicrobium piscarium</name>
    <dbReference type="NCBI Taxonomy" id="2590901"/>
    <lineage>
        <taxon>Bacteria</taxon>
        <taxon>Bacillati</taxon>
        <taxon>Actinomycetota</taxon>
        <taxon>Actinomycetes</taxon>
        <taxon>Propionibacteriales</taxon>
        <taxon>Nocardioidaceae</taxon>
        <taxon>Aeromicrobium</taxon>
    </lineage>
</organism>
<accession>A0A554RTS4</accession>